<reference evidence="2" key="1">
    <citation type="submission" date="2020-07" db="EMBL/GenBank/DDBJ databases">
        <title>Clarias magur genome sequencing, assembly and annotation.</title>
        <authorList>
            <person name="Kushwaha B."/>
            <person name="Kumar R."/>
            <person name="Das P."/>
            <person name="Joshi C.G."/>
            <person name="Kumar D."/>
            <person name="Nagpure N.S."/>
            <person name="Pandey M."/>
            <person name="Agarwal S."/>
            <person name="Srivastava S."/>
            <person name="Singh M."/>
            <person name="Sahoo L."/>
            <person name="Jayasankar P."/>
            <person name="Meher P.K."/>
            <person name="Koringa P.G."/>
            <person name="Iquebal M.A."/>
            <person name="Das S.P."/>
            <person name="Bit A."/>
            <person name="Patnaik S."/>
            <person name="Patel N."/>
            <person name="Shah T.M."/>
            <person name="Hinsu A."/>
            <person name="Jena J.K."/>
        </authorList>
    </citation>
    <scope>NUCLEOTIDE SEQUENCE</scope>
    <source>
        <strain evidence="2">CIFAMagur01</strain>
        <tissue evidence="2">Testis</tissue>
    </source>
</reference>
<evidence type="ECO:0000256" key="1">
    <source>
        <dbReference type="SAM" id="MobiDB-lite"/>
    </source>
</evidence>
<accession>A0A8J4UQT4</accession>
<name>A0A8J4UQT4_CLAMG</name>
<protein>
    <submittedName>
        <fullName evidence="2">Desmoglein-2-like</fullName>
    </submittedName>
</protein>
<feature type="region of interest" description="Disordered" evidence="1">
    <location>
        <begin position="63"/>
        <end position="85"/>
    </location>
</feature>
<evidence type="ECO:0000313" key="2">
    <source>
        <dbReference type="EMBL" id="KAF5900440.1"/>
    </source>
</evidence>
<keyword evidence="3" id="KW-1185">Reference proteome</keyword>
<sequence length="85" mass="9507">KARFLADNPDLNESLLMYNDEGQYSSVGSLESCCILEAENDLGFLKDLDYKFGNLATVCSPPSPQPKFEEVEEEQIAESVDTRIK</sequence>
<dbReference type="AlphaFoldDB" id="A0A8J4UQT4"/>
<organism evidence="2 3">
    <name type="scientific">Clarias magur</name>
    <name type="common">Asian catfish</name>
    <name type="synonym">Macropteronotus magur</name>
    <dbReference type="NCBI Taxonomy" id="1594786"/>
    <lineage>
        <taxon>Eukaryota</taxon>
        <taxon>Metazoa</taxon>
        <taxon>Chordata</taxon>
        <taxon>Craniata</taxon>
        <taxon>Vertebrata</taxon>
        <taxon>Euteleostomi</taxon>
        <taxon>Actinopterygii</taxon>
        <taxon>Neopterygii</taxon>
        <taxon>Teleostei</taxon>
        <taxon>Ostariophysi</taxon>
        <taxon>Siluriformes</taxon>
        <taxon>Clariidae</taxon>
        <taxon>Clarias</taxon>
    </lineage>
</organism>
<comment type="caution">
    <text evidence="2">The sequence shown here is derived from an EMBL/GenBank/DDBJ whole genome shotgun (WGS) entry which is preliminary data.</text>
</comment>
<proteinExistence type="predicted"/>
<dbReference type="InterPro" id="IPR027397">
    <property type="entry name" value="Catenin-bd_sf"/>
</dbReference>
<dbReference type="Gene3D" id="4.10.900.10">
    <property type="entry name" value="TCF3-CBD (Catenin binding domain)"/>
    <property type="match status" value="1"/>
</dbReference>
<feature type="non-terminal residue" evidence="2">
    <location>
        <position position="1"/>
    </location>
</feature>
<feature type="non-terminal residue" evidence="2">
    <location>
        <position position="85"/>
    </location>
</feature>
<evidence type="ECO:0000313" key="3">
    <source>
        <dbReference type="Proteomes" id="UP000727407"/>
    </source>
</evidence>
<dbReference type="GO" id="GO:0060429">
    <property type="term" value="P:epithelium development"/>
    <property type="evidence" value="ECO:0007669"/>
    <property type="project" value="UniProtKB-ARBA"/>
</dbReference>
<dbReference type="EMBL" id="QNUK01000135">
    <property type="protein sequence ID" value="KAF5900440.1"/>
    <property type="molecule type" value="Genomic_DNA"/>
</dbReference>
<dbReference type="Proteomes" id="UP000727407">
    <property type="component" value="Unassembled WGS sequence"/>
</dbReference>
<gene>
    <name evidence="2" type="ORF">DAT39_009845</name>
</gene>